<gene>
    <name evidence="3" type="ORF">PHYBOEH_011019</name>
</gene>
<dbReference type="AlphaFoldDB" id="A0A8T1XEE1"/>
<name>A0A8T1XEE1_9STRA</name>
<feature type="domain" description="EF-hand" evidence="2">
    <location>
        <begin position="43"/>
        <end position="78"/>
    </location>
</feature>
<feature type="compositionally biased region" description="Low complexity" evidence="1">
    <location>
        <begin position="878"/>
        <end position="891"/>
    </location>
</feature>
<dbReference type="PROSITE" id="PS00018">
    <property type="entry name" value="EF_HAND_1"/>
    <property type="match status" value="1"/>
</dbReference>
<evidence type="ECO:0000259" key="2">
    <source>
        <dbReference type="PROSITE" id="PS50222"/>
    </source>
</evidence>
<feature type="domain" description="EF-hand" evidence="2">
    <location>
        <begin position="222"/>
        <end position="257"/>
    </location>
</feature>
<protein>
    <recommendedName>
        <fullName evidence="2">EF-hand domain-containing protein</fullName>
    </recommendedName>
</protein>
<dbReference type="SMART" id="SM00054">
    <property type="entry name" value="EFh"/>
    <property type="match status" value="4"/>
</dbReference>
<dbReference type="PANTHER" id="PTHR20875:SF0">
    <property type="entry name" value="GH12158P"/>
    <property type="match status" value="1"/>
</dbReference>
<dbReference type="Proteomes" id="UP000693981">
    <property type="component" value="Unassembled WGS sequence"/>
</dbReference>
<proteinExistence type="predicted"/>
<evidence type="ECO:0000313" key="4">
    <source>
        <dbReference type="Proteomes" id="UP000693981"/>
    </source>
</evidence>
<dbReference type="PROSITE" id="PS50222">
    <property type="entry name" value="EF_HAND_2"/>
    <property type="match status" value="3"/>
</dbReference>
<dbReference type="InterPro" id="IPR052603">
    <property type="entry name" value="EFCB6"/>
</dbReference>
<evidence type="ECO:0000256" key="1">
    <source>
        <dbReference type="SAM" id="MobiDB-lite"/>
    </source>
</evidence>
<feature type="region of interest" description="Disordered" evidence="1">
    <location>
        <begin position="1078"/>
        <end position="1099"/>
    </location>
</feature>
<feature type="region of interest" description="Disordered" evidence="1">
    <location>
        <begin position="455"/>
        <end position="476"/>
    </location>
</feature>
<feature type="region of interest" description="Disordered" evidence="1">
    <location>
        <begin position="877"/>
        <end position="927"/>
    </location>
</feature>
<feature type="domain" description="EF-hand" evidence="2">
    <location>
        <begin position="607"/>
        <end position="642"/>
    </location>
</feature>
<dbReference type="EMBL" id="JAGDFL010000008">
    <property type="protein sequence ID" value="KAG7401730.1"/>
    <property type="molecule type" value="Genomic_DNA"/>
</dbReference>
<dbReference type="GO" id="GO:0005509">
    <property type="term" value="F:calcium ion binding"/>
    <property type="evidence" value="ECO:0007669"/>
    <property type="project" value="InterPro"/>
</dbReference>
<organism evidence="3 4">
    <name type="scientific">Phytophthora boehmeriae</name>
    <dbReference type="NCBI Taxonomy" id="109152"/>
    <lineage>
        <taxon>Eukaryota</taxon>
        <taxon>Sar</taxon>
        <taxon>Stramenopiles</taxon>
        <taxon>Oomycota</taxon>
        <taxon>Peronosporomycetes</taxon>
        <taxon>Peronosporales</taxon>
        <taxon>Peronosporaceae</taxon>
        <taxon>Phytophthora</taxon>
    </lineage>
</organism>
<keyword evidence="4" id="KW-1185">Reference proteome</keyword>
<dbReference type="PANTHER" id="PTHR20875">
    <property type="entry name" value="EF-HAND CALCIUM-BINDING DOMAIN-CONTAINING PROTEIN 6-RELATED"/>
    <property type="match status" value="1"/>
</dbReference>
<dbReference type="InterPro" id="IPR018247">
    <property type="entry name" value="EF_Hand_1_Ca_BS"/>
</dbReference>
<sequence>MSKLTRANKIDQMSTAEWQQYHQLMTNQQLMKYFADEVLRFSRSPMKPDDVLRRFSLNGDGHLDLREFQLAVTRLEIVSTPPVEADGSYEKSQHERDLARAKELYLVFCPSQTRKLDIDLFCRVMTEWSLQPMRARYQQDQTALLASSMSSMSMGNRIQYSTPRVALPTPYATQTSLEISRAVSGENKSKGESERIAEASARNARFLEGEVLWQRLSTAITQSSEKLRLIFLKMDVMSSGRVSPEELELALSHIGVFLTTREYEKLYMSMGDNVKEYKQDGASNGWWRGRGGNGKAFVIKYAEFLALFQEKTERDPHVEALPSNSRQVSPPVVGVGTARLWDLLVAAIDKLKPLFQQYERIRQYYMPPETFRDCLLRCGITMSNADFAALRVRLLPFTDSASGAIGLPQLLEALKASDRTTMQSKASPSVPGGSIGYVGVSPIRLGRKTVAPISTSVPKNDLTPYPAGKSTHERNAEENRTIVKIRDERRRESDIHFPLKTGAPGADERADGGSEAYLEHQHRRQDPFFSTGLLARYAEVEALFWALDPHGSGYVRAQDFYDHLNSFSTQLSNQGPSKYLPELTVGGSPHGGRLPRSVQKVLERMYLDLPKLCAICERMDTNQTGTVSSTELLSAIHEMGIMASVADKHAALQILNRDEHSKEDNTPSERISYRTLEGRLAAICSVLLSPKKCSKHLTNTSVLLAPYEEYSLPEHTTSNKPASRDSDALWNCPRRRMHQDHRAARSSIKITDAVSSPEGREFTPTRPPSAAEEAKLRRDRRHRVALVGVLQDLLERRCDLKTALDLHRRADARGLVTKHDLVEILLTSRLNLHFPAGAPAAQELVDELYPTLGADSSLGFLDILRRISELLGEVTTELSLSPPSSGNGPPSTFSTNPYQPPRQTGRRHNGANFDMHSSPLPMKPSPSASIIKSSAIDTALSDSATTVRRKLLHDSRLKDLLNSDYGLQSAAVLVRHAFKGLAPREMVVPVDNGEFEAMCRVTDVKHVCYRLGLDLDLYEQQFVASSVDAGDSGFVTSPDLLEFFKQLAQTVDVASPSTEIKQKHNDVDVRRSVTFREPVGGDDNCHEHTRAIQPSPVVH</sequence>
<feature type="region of interest" description="Disordered" evidence="1">
    <location>
        <begin position="754"/>
        <end position="773"/>
    </location>
</feature>
<dbReference type="InterPro" id="IPR002048">
    <property type="entry name" value="EF_hand_dom"/>
</dbReference>
<reference evidence="3" key="1">
    <citation type="submission" date="2021-02" db="EMBL/GenBank/DDBJ databases">
        <authorList>
            <person name="Palmer J.M."/>
        </authorList>
    </citation>
    <scope>NUCLEOTIDE SEQUENCE</scope>
    <source>
        <strain evidence="3">SCRP23</strain>
    </source>
</reference>
<dbReference type="OrthoDB" id="66091at2759"/>
<comment type="caution">
    <text evidence="3">The sequence shown here is derived from an EMBL/GenBank/DDBJ whole genome shotgun (WGS) entry which is preliminary data.</text>
</comment>
<evidence type="ECO:0000313" key="3">
    <source>
        <dbReference type="EMBL" id="KAG7401730.1"/>
    </source>
</evidence>
<accession>A0A8T1XEE1</accession>